<gene>
    <name evidence="1" type="ORF">FC770_01555</name>
</gene>
<comment type="caution">
    <text evidence="1">The sequence shown here is derived from an EMBL/GenBank/DDBJ whole genome shotgun (WGS) entry which is preliminary data.</text>
</comment>
<protein>
    <submittedName>
        <fullName evidence="1">Uncharacterized protein</fullName>
    </submittedName>
</protein>
<dbReference type="Proteomes" id="UP000307808">
    <property type="component" value="Unassembled WGS sequence"/>
</dbReference>
<accession>A0A4U2YSF7</accession>
<dbReference type="AlphaFoldDB" id="A0A4U2YSF7"/>
<sequence>MTYTSWGELQDVYNETLDAQGEVSIGSVTFAPSEVLKQMNPLAYRVGLHDFAEARGIDTDAFDDWFMS</sequence>
<dbReference type="RefSeq" id="WP_137064358.1">
    <property type="nucleotide sequence ID" value="NZ_CP040748.1"/>
</dbReference>
<organism evidence="1 2">
    <name type="scientific">Nocardioides jishulii</name>
    <dbReference type="NCBI Taxonomy" id="2575440"/>
    <lineage>
        <taxon>Bacteria</taxon>
        <taxon>Bacillati</taxon>
        <taxon>Actinomycetota</taxon>
        <taxon>Actinomycetes</taxon>
        <taxon>Propionibacteriales</taxon>
        <taxon>Nocardioidaceae</taxon>
        <taxon>Nocardioides</taxon>
    </lineage>
</organism>
<reference evidence="1 2" key="1">
    <citation type="submission" date="2019-04" db="EMBL/GenBank/DDBJ databases">
        <authorList>
            <person name="Dong K."/>
        </authorList>
    </citation>
    <scope>NUCLEOTIDE SEQUENCE [LARGE SCALE GENOMIC DNA]</scope>
    <source>
        <strain evidence="2">dk3543</strain>
    </source>
</reference>
<evidence type="ECO:0000313" key="1">
    <source>
        <dbReference type="EMBL" id="TKI63894.1"/>
    </source>
</evidence>
<dbReference type="EMBL" id="SZPY01000001">
    <property type="protein sequence ID" value="TKI63894.1"/>
    <property type="molecule type" value="Genomic_DNA"/>
</dbReference>
<evidence type="ECO:0000313" key="2">
    <source>
        <dbReference type="Proteomes" id="UP000307808"/>
    </source>
</evidence>
<keyword evidence="2" id="KW-1185">Reference proteome</keyword>
<name>A0A4U2YSF7_9ACTN</name>
<proteinExistence type="predicted"/>